<feature type="transmembrane region" description="Helical" evidence="1">
    <location>
        <begin position="88"/>
        <end position="107"/>
    </location>
</feature>
<feature type="transmembrane region" description="Helical" evidence="1">
    <location>
        <begin position="243"/>
        <end position="260"/>
    </location>
</feature>
<feature type="transmembrane region" description="Helical" evidence="1">
    <location>
        <begin position="174"/>
        <end position="195"/>
    </location>
</feature>
<dbReference type="Proteomes" id="UP000630887">
    <property type="component" value="Unassembled WGS sequence"/>
</dbReference>
<dbReference type="PANTHER" id="PTHR41282:SF1">
    <property type="entry name" value="CONSERVED TRANSMEMBRANE PROTEIN-RELATED"/>
    <property type="match status" value="1"/>
</dbReference>
<feature type="transmembrane region" description="Helical" evidence="1">
    <location>
        <begin position="140"/>
        <end position="162"/>
    </location>
</feature>
<dbReference type="InterPro" id="IPR010539">
    <property type="entry name" value="BaxI_1-like"/>
</dbReference>
<organism evidence="2 3">
    <name type="scientific">Catellatospora coxensis</name>
    <dbReference type="NCBI Taxonomy" id="310354"/>
    <lineage>
        <taxon>Bacteria</taxon>
        <taxon>Bacillati</taxon>
        <taxon>Actinomycetota</taxon>
        <taxon>Actinomycetes</taxon>
        <taxon>Micromonosporales</taxon>
        <taxon>Micromonosporaceae</taxon>
        <taxon>Catellatospora</taxon>
    </lineage>
</organism>
<accession>A0A8J3KWK4</accession>
<dbReference type="PIRSF" id="PIRSF009160">
    <property type="entry name" value="UCP009160"/>
    <property type="match status" value="1"/>
</dbReference>
<dbReference type="RefSeq" id="WP_203692932.1">
    <property type="nucleotide sequence ID" value="NZ_BAAALC010000033.1"/>
</dbReference>
<proteinExistence type="predicted"/>
<evidence type="ECO:0000313" key="2">
    <source>
        <dbReference type="EMBL" id="GIG06569.1"/>
    </source>
</evidence>
<evidence type="ECO:0000313" key="3">
    <source>
        <dbReference type="Proteomes" id="UP000630887"/>
    </source>
</evidence>
<keyword evidence="3" id="KW-1185">Reference proteome</keyword>
<feature type="transmembrane region" description="Helical" evidence="1">
    <location>
        <begin position="207"/>
        <end position="231"/>
    </location>
</feature>
<keyword evidence="1" id="KW-0812">Transmembrane</keyword>
<dbReference type="AlphaFoldDB" id="A0A8J3KWK4"/>
<sequence>MKSSNPVLGRITAAAQQPTYSVPGGQPYSYGGRTYEQPAGGYGYPETVQHSRDVMTIDDVVVKTVSLIGAAVAAAAATWILVPPQSLGVVWIAAMLVGLVLGLVISFAQITNPVILFSYAIVEGVFLGAVSKAFETRWNGIVLQAVIATLGVFFIMAALYRARIVRATPKFMKVVIGAAAGLAVVMLVNFVISMFTGSAGPLRDGGGIAIIFSLVCIVVAALMFVVSFQQIEDGIAAGLPRKYGWLGAFGILVELVWLYLEILRLISYFQED</sequence>
<evidence type="ECO:0000256" key="1">
    <source>
        <dbReference type="SAM" id="Phobius"/>
    </source>
</evidence>
<reference evidence="2 3" key="1">
    <citation type="submission" date="2021-01" db="EMBL/GenBank/DDBJ databases">
        <title>Whole genome shotgun sequence of Catellatospora coxensis NBRC 107359.</title>
        <authorList>
            <person name="Komaki H."/>
            <person name="Tamura T."/>
        </authorList>
    </citation>
    <scope>NUCLEOTIDE SEQUENCE [LARGE SCALE GENOMIC DNA]</scope>
    <source>
        <strain evidence="2 3">NBRC 107359</strain>
    </source>
</reference>
<protein>
    <submittedName>
        <fullName evidence="2">Membrane protein</fullName>
    </submittedName>
</protein>
<name>A0A8J3KWK4_9ACTN</name>
<dbReference type="EMBL" id="BONI01000024">
    <property type="protein sequence ID" value="GIG06569.1"/>
    <property type="molecule type" value="Genomic_DNA"/>
</dbReference>
<keyword evidence="1" id="KW-1133">Transmembrane helix</keyword>
<gene>
    <name evidence="2" type="ORF">Cco03nite_32690</name>
</gene>
<keyword evidence="1" id="KW-0472">Membrane</keyword>
<comment type="caution">
    <text evidence="2">The sequence shown here is derived from an EMBL/GenBank/DDBJ whole genome shotgun (WGS) entry which is preliminary data.</text>
</comment>
<feature type="transmembrane region" description="Helical" evidence="1">
    <location>
        <begin position="60"/>
        <end position="82"/>
    </location>
</feature>
<dbReference type="Pfam" id="PF12811">
    <property type="entry name" value="BaxI_1"/>
    <property type="match status" value="1"/>
</dbReference>
<feature type="transmembrane region" description="Helical" evidence="1">
    <location>
        <begin position="114"/>
        <end position="134"/>
    </location>
</feature>
<dbReference type="PANTHER" id="PTHR41282">
    <property type="entry name" value="CONSERVED TRANSMEMBRANE PROTEIN-RELATED"/>
    <property type="match status" value="1"/>
</dbReference>